<keyword evidence="2" id="KW-0238">DNA-binding</keyword>
<protein>
    <submittedName>
        <fullName evidence="6">AraC family transcriptional regulator</fullName>
    </submittedName>
</protein>
<dbReference type="InterPro" id="IPR009057">
    <property type="entry name" value="Homeodomain-like_sf"/>
</dbReference>
<evidence type="ECO:0000313" key="6">
    <source>
        <dbReference type="EMBL" id="TYA69999.1"/>
    </source>
</evidence>
<dbReference type="RefSeq" id="WP_148545295.1">
    <property type="nucleotide sequence ID" value="NZ_VSDQ01000729.1"/>
</dbReference>
<accession>A0A5D0HIA0</accession>
<dbReference type="SMART" id="SM00342">
    <property type="entry name" value="HTH_ARAC"/>
    <property type="match status" value="1"/>
</dbReference>
<feature type="transmembrane region" description="Helical" evidence="4">
    <location>
        <begin position="43"/>
        <end position="65"/>
    </location>
</feature>
<keyword evidence="1" id="KW-0805">Transcription regulation</keyword>
<feature type="transmembrane region" description="Helical" evidence="4">
    <location>
        <begin position="142"/>
        <end position="163"/>
    </location>
</feature>
<feature type="domain" description="HTH araC/xylS-type" evidence="5">
    <location>
        <begin position="275"/>
        <end position="378"/>
    </location>
</feature>
<dbReference type="PROSITE" id="PS01124">
    <property type="entry name" value="HTH_ARAC_FAMILY_2"/>
    <property type="match status" value="1"/>
</dbReference>
<sequence length="380" mass="44393">MNAEGYIEIGFFSGIILMAFFHGILLASIFLFHKRLNAKSNRFLALSILGICVILGYEFVFWLSLEDYVSIWIQYLPIYIRTVIPVGIFYFVVFLIQPKHKLSKFEKLGFVFIGIEILLHIIYTLVSLFTENLVIEEITETYTIMISWFLSIVCGLIFLPMALKRVNTYQRYLYNNYSTTHKKSLGWLKTFLILLLIIVCITTVSFIQYWLGHDDEGDTTFSIITLAFVILLFWISYFLIIYYNWFEIVPIEHSDADKASNQNKLSANTSHYYGKLLTLMSEEKIYEDVNLTLDKISEKLQISSGYVSQIIKENEQKNFFEFINFYRIEAVKKKLLEDDYSNYTIMGVALESGFNSKSTFNAVFKKFTNETPSAFKRRHA</sequence>
<reference evidence="6 7" key="1">
    <citation type="submission" date="2019-08" db="EMBL/GenBank/DDBJ databases">
        <title>Seonamhaeicola sediminis sp. nov., isolated from marine sediment.</title>
        <authorList>
            <person name="Cao W.R."/>
        </authorList>
    </citation>
    <scope>NUCLEOTIDE SEQUENCE [LARGE SCALE GENOMIC DNA]</scope>
    <source>
        <strain evidence="6 7">B011</strain>
    </source>
</reference>
<dbReference type="GO" id="GO:0003700">
    <property type="term" value="F:DNA-binding transcription factor activity"/>
    <property type="evidence" value="ECO:0007669"/>
    <property type="project" value="InterPro"/>
</dbReference>
<comment type="caution">
    <text evidence="6">The sequence shown here is derived from an EMBL/GenBank/DDBJ whole genome shotgun (WGS) entry which is preliminary data.</text>
</comment>
<feature type="transmembrane region" description="Helical" evidence="4">
    <location>
        <begin position="223"/>
        <end position="245"/>
    </location>
</feature>
<dbReference type="PROSITE" id="PS00041">
    <property type="entry name" value="HTH_ARAC_FAMILY_1"/>
    <property type="match status" value="1"/>
</dbReference>
<feature type="transmembrane region" description="Helical" evidence="4">
    <location>
        <begin position="191"/>
        <end position="211"/>
    </location>
</feature>
<gene>
    <name evidence="6" type="ORF">FUA24_22180</name>
</gene>
<evidence type="ECO:0000256" key="2">
    <source>
        <dbReference type="ARBA" id="ARBA00023125"/>
    </source>
</evidence>
<feature type="transmembrane region" description="Helical" evidence="4">
    <location>
        <begin position="71"/>
        <end position="96"/>
    </location>
</feature>
<dbReference type="PANTHER" id="PTHR43280">
    <property type="entry name" value="ARAC-FAMILY TRANSCRIPTIONAL REGULATOR"/>
    <property type="match status" value="1"/>
</dbReference>
<feature type="transmembrane region" description="Helical" evidence="4">
    <location>
        <begin position="108"/>
        <end position="130"/>
    </location>
</feature>
<dbReference type="InterPro" id="IPR018062">
    <property type="entry name" value="HTH_AraC-typ_CS"/>
</dbReference>
<evidence type="ECO:0000256" key="3">
    <source>
        <dbReference type="ARBA" id="ARBA00023163"/>
    </source>
</evidence>
<dbReference type="Pfam" id="PF12833">
    <property type="entry name" value="HTH_18"/>
    <property type="match status" value="1"/>
</dbReference>
<evidence type="ECO:0000259" key="5">
    <source>
        <dbReference type="PROSITE" id="PS01124"/>
    </source>
</evidence>
<dbReference type="InterPro" id="IPR018060">
    <property type="entry name" value="HTH_AraC"/>
</dbReference>
<keyword evidence="3" id="KW-0804">Transcription</keyword>
<keyword evidence="7" id="KW-1185">Reference proteome</keyword>
<dbReference type="GO" id="GO:0043565">
    <property type="term" value="F:sequence-specific DNA binding"/>
    <property type="evidence" value="ECO:0007669"/>
    <property type="project" value="InterPro"/>
</dbReference>
<dbReference type="AlphaFoldDB" id="A0A5D0HIA0"/>
<evidence type="ECO:0000313" key="7">
    <source>
        <dbReference type="Proteomes" id="UP000323930"/>
    </source>
</evidence>
<proteinExistence type="predicted"/>
<dbReference type="SUPFAM" id="SSF46689">
    <property type="entry name" value="Homeodomain-like"/>
    <property type="match status" value="1"/>
</dbReference>
<dbReference type="EMBL" id="VSDQ01000729">
    <property type="protein sequence ID" value="TYA69999.1"/>
    <property type="molecule type" value="Genomic_DNA"/>
</dbReference>
<keyword evidence="4" id="KW-0472">Membrane</keyword>
<dbReference type="Gene3D" id="1.10.10.60">
    <property type="entry name" value="Homeodomain-like"/>
    <property type="match status" value="2"/>
</dbReference>
<evidence type="ECO:0000256" key="1">
    <source>
        <dbReference type="ARBA" id="ARBA00023015"/>
    </source>
</evidence>
<name>A0A5D0HIA0_9FLAO</name>
<dbReference type="Proteomes" id="UP000323930">
    <property type="component" value="Unassembled WGS sequence"/>
</dbReference>
<evidence type="ECO:0000256" key="4">
    <source>
        <dbReference type="SAM" id="Phobius"/>
    </source>
</evidence>
<dbReference type="OrthoDB" id="9779074at2"/>
<keyword evidence="4" id="KW-1133">Transmembrane helix</keyword>
<dbReference type="PANTHER" id="PTHR43280:SF29">
    <property type="entry name" value="ARAC-FAMILY TRANSCRIPTIONAL REGULATOR"/>
    <property type="match status" value="1"/>
</dbReference>
<organism evidence="6 7">
    <name type="scientific">Seonamhaeicola marinus</name>
    <dbReference type="NCBI Taxonomy" id="1912246"/>
    <lineage>
        <taxon>Bacteria</taxon>
        <taxon>Pseudomonadati</taxon>
        <taxon>Bacteroidota</taxon>
        <taxon>Flavobacteriia</taxon>
        <taxon>Flavobacteriales</taxon>
        <taxon>Flavobacteriaceae</taxon>
    </lineage>
</organism>
<feature type="transmembrane region" description="Helical" evidence="4">
    <location>
        <begin position="6"/>
        <end position="31"/>
    </location>
</feature>
<keyword evidence="4" id="KW-0812">Transmembrane</keyword>